<feature type="domain" description="Histidine kinase" evidence="11">
    <location>
        <begin position="250"/>
        <end position="461"/>
    </location>
</feature>
<dbReference type="InterPro" id="IPR036890">
    <property type="entry name" value="HATPase_C_sf"/>
</dbReference>
<dbReference type="Gene3D" id="3.30.565.10">
    <property type="entry name" value="Histidine kinase-like ATPase, C-terminal domain"/>
    <property type="match status" value="1"/>
</dbReference>
<dbReference type="PROSITE" id="PS50885">
    <property type="entry name" value="HAMP"/>
    <property type="match status" value="1"/>
</dbReference>
<dbReference type="PROSITE" id="PS50109">
    <property type="entry name" value="HIS_KIN"/>
    <property type="match status" value="1"/>
</dbReference>
<keyword evidence="5" id="KW-0808">Transferase</keyword>
<keyword evidence="10" id="KW-0472">Membrane</keyword>
<evidence type="ECO:0000256" key="10">
    <source>
        <dbReference type="SAM" id="Phobius"/>
    </source>
</evidence>
<evidence type="ECO:0000256" key="2">
    <source>
        <dbReference type="ARBA" id="ARBA00004370"/>
    </source>
</evidence>
<proteinExistence type="predicted"/>
<evidence type="ECO:0000256" key="8">
    <source>
        <dbReference type="ARBA" id="ARBA00022989"/>
    </source>
</evidence>
<dbReference type="EMBL" id="JABFCZ010000004">
    <property type="protein sequence ID" value="MBD1545425.1"/>
    <property type="molecule type" value="Genomic_DNA"/>
</dbReference>
<dbReference type="InterPro" id="IPR036097">
    <property type="entry name" value="HisK_dim/P_sf"/>
</dbReference>
<name>A0A926S4T2_9HYPH</name>
<comment type="subcellular location">
    <subcellularLocation>
        <location evidence="2">Membrane</location>
    </subcellularLocation>
</comment>
<feature type="transmembrane region" description="Helical" evidence="10">
    <location>
        <begin position="171"/>
        <end position="190"/>
    </location>
</feature>
<feature type="transmembrane region" description="Helical" evidence="10">
    <location>
        <begin position="17"/>
        <end position="39"/>
    </location>
</feature>
<dbReference type="SUPFAM" id="SSF47384">
    <property type="entry name" value="Homodimeric domain of signal transducing histidine kinase"/>
    <property type="match status" value="1"/>
</dbReference>
<dbReference type="Gene3D" id="1.10.287.130">
    <property type="match status" value="1"/>
</dbReference>
<dbReference type="Pfam" id="PF08521">
    <property type="entry name" value="2CSK_N"/>
    <property type="match status" value="1"/>
</dbReference>
<dbReference type="GO" id="GO:0005886">
    <property type="term" value="C:plasma membrane"/>
    <property type="evidence" value="ECO:0007669"/>
    <property type="project" value="TreeGrafter"/>
</dbReference>
<dbReference type="InterPro" id="IPR005467">
    <property type="entry name" value="His_kinase_dom"/>
</dbReference>
<dbReference type="Proteomes" id="UP000598467">
    <property type="component" value="Unassembled WGS sequence"/>
</dbReference>
<evidence type="ECO:0000259" key="12">
    <source>
        <dbReference type="PROSITE" id="PS50885"/>
    </source>
</evidence>
<dbReference type="Pfam" id="PF00512">
    <property type="entry name" value="HisKA"/>
    <property type="match status" value="1"/>
</dbReference>
<dbReference type="InterPro" id="IPR050428">
    <property type="entry name" value="TCS_sensor_his_kinase"/>
</dbReference>
<dbReference type="SMART" id="SM00388">
    <property type="entry name" value="HisKA"/>
    <property type="match status" value="1"/>
</dbReference>
<gene>
    <name evidence="13" type="ORF">HK439_04075</name>
</gene>
<evidence type="ECO:0000256" key="7">
    <source>
        <dbReference type="ARBA" id="ARBA00022777"/>
    </source>
</evidence>
<dbReference type="Pfam" id="PF02518">
    <property type="entry name" value="HATPase_c"/>
    <property type="match status" value="1"/>
</dbReference>
<evidence type="ECO:0000256" key="1">
    <source>
        <dbReference type="ARBA" id="ARBA00000085"/>
    </source>
</evidence>
<sequence length="464" mass="49669">MRKIRESAAAMSLTARVALAVGSLLLIGGVVVSLAAFAYGREAARETYDRLLVGAANAIAASITIVDGAPVVDLPMSAFELLALAPDDRIAYRVVGVNGETLTGYDDLALPDKRGRGDTSFFNASFFGEPARYAVVTRRFAERSLNGTVHVIVGQTLLARNALALDITRNVLFGLIISGTLLLLLAVLVVRSALKPLARIGEAFARRDPHDLTPMDTKVPREAAVMIQALNGFMARLDRQFSSMQNLISDTAHQLRTPVAALRAQADLAAEEADEDRRRAIVERIHRRSVSLGELLDQMLSRALVLHRSDSARREVVDLRDVALEVLESGDLQVLAPETDIQLDIGDLPVPVLADSPSLCEAAKNLLTNAVRYGRGPVRLGVSRDGETASLWVEDQGEGPPEAVQNSLGERFVRSAASDGKSAGLGLSIAKSVAEAFNGRLAFQKGQPSGSRVVLVFPLVEGVS</sequence>
<evidence type="ECO:0000259" key="11">
    <source>
        <dbReference type="PROSITE" id="PS50109"/>
    </source>
</evidence>
<keyword evidence="6 10" id="KW-0812">Transmembrane</keyword>
<evidence type="ECO:0000256" key="5">
    <source>
        <dbReference type="ARBA" id="ARBA00022679"/>
    </source>
</evidence>
<keyword evidence="4" id="KW-0597">Phosphoprotein</keyword>
<dbReference type="PANTHER" id="PTHR45436:SF1">
    <property type="entry name" value="SENSOR PROTEIN QSEC"/>
    <property type="match status" value="1"/>
</dbReference>
<dbReference type="GO" id="GO:0000155">
    <property type="term" value="F:phosphorelay sensor kinase activity"/>
    <property type="evidence" value="ECO:0007669"/>
    <property type="project" value="InterPro"/>
</dbReference>
<dbReference type="SUPFAM" id="SSF55874">
    <property type="entry name" value="ATPase domain of HSP90 chaperone/DNA topoisomerase II/histidine kinase"/>
    <property type="match status" value="1"/>
</dbReference>
<dbReference type="InterPro" id="IPR013727">
    <property type="entry name" value="2CSK_N"/>
</dbReference>
<evidence type="ECO:0000256" key="4">
    <source>
        <dbReference type="ARBA" id="ARBA00022553"/>
    </source>
</evidence>
<dbReference type="InterPro" id="IPR003661">
    <property type="entry name" value="HisK_dim/P_dom"/>
</dbReference>
<evidence type="ECO:0000313" key="13">
    <source>
        <dbReference type="EMBL" id="MBD1545425.1"/>
    </source>
</evidence>
<organism evidence="13 14">
    <name type="scientific">Roseibium aggregatum</name>
    <dbReference type="NCBI Taxonomy" id="187304"/>
    <lineage>
        <taxon>Bacteria</taxon>
        <taxon>Pseudomonadati</taxon>
        <taxon>Pseudomonadota</taxon>
        <taxon>Alphaproteobacteria</taxon>
        <taxon>Hyphomicrobiales</taxon>
        <taxon>Stappiaceae</taxon>
        <taxon>Roseibium</taxon>
    </lineage>
</organism>
<reference evidence="13" key="1">
    <citation type="submission" date="2020-05" db="EMBL/GenBank/DDBJ databases">
        <title>Identification of trans-AT polyketide cluster in two marine bacteria, producers of a novel glutaramide-containing polyketide sesbanimide D and analogs.</title>
        <authorList>
            <person name="Kacar D."/>
            <person name="Rodriguez P."/>
            <person name="Canedo L."/>
            <person name="Gonzalez E."/>
            <person name="Galan B."/>
            <person name="De La Calle F."/>
            <person name="Garcia J.L."/>
        </authorList>
    </citation>
    <scope>NUCLEOTIDE SEQUENCE</scope>
    <source>
        <strain evidence="13">PHM038</strain>
    </source>
</reference>
<dbReference type="InterPro" id="IPR003660">
    <property type="entry name" value="HAMP_dom"/>
</dbReference>
<feature type="domain" description="HAMP" evidence="12">
    <location>
        <begin position="191"/>
        <end position="242"/>
    </location>
</feature>
<dbReference type="SMART" id="SM00387">
    <property type="entry name" value="HATPase_c"/>
    <property type="match status" value="1"/>
</dbReference>
<evidence type="ECO:0000256" key="3">
    <source>
        <dbReference type="ARBA" id="ARBA00012438"/>
    </source>
</evidence>
<dbReference type="AlphaFoldDB" id="A0A926S4T2"/>
<evidence type="ECO:0000256" key="6">
    <source>
        <dbReference type="ARBA" id="ARBA00022692"/>
    </source>
</evidence>
<dbReference type="CDD" id="cd00082">
    <property type="entry name" value="HisKA"/>
    <property type="match status" value="1"/>
</dbReference>
<keyword evidence="9" id="KW-0902">Two-component regulatory system</keyword>
<evidence type="ECO:0000313" key="14">
    <source>
        <dbReference type="Proteomes" id="UP000598467"/>
    </source>
</evidence>
<protein>
    <recommendedName>
        <fullName evidence="3">histidine kinase</fullName>
        <ecNumber evidence="3">2.7.13.3</ecNumber>
    </recommendedName>
</protein>
<accession>A0A926S4T2</accession>
<keyword evidence="7 13" id="KW-0418">Kinase</keyword>
<comment type="caution">
    <text evidence="13">The sequence shown here is derived from an EMBL/GenBank/DDBJ whole genome shotgun (WGS) entry which is preliminary data.</text>
</comment>
<keyword evidence="8 10" id="KW-1133">Transmembrane helix</keyword>
<evidence type="ECO:0000256" key="9">
    <source>
        <dbReference type="ARBA" id="ARBA00023012"/>
    </source>
</evidence>
<comment type="catalytic activity">
    <reaction evidence="1">
        <text>ATP + protein L-histidine = ADP + protein N-phospho-L-histidine.</text>
        <dbReference type="EC" id="2.7.13.3"/>
    </reaction>
</comment>
<dbReference type="PANTHER" id="PTHR45436">
    <property type="entry name" value="SENSOR HISTIDINE KINASE YKOH"/>
    <property type="match status" value="1"/>
</dbReference>
<dbReference type="InterPro" id="IPR003594">
    <property type="entry name" value="HATPase_dom"/>
</dbReference>
<dbReference type="EC" id="2.7.13.3" evidence="3"/>